<dbReference type="EMBL" id="MSFL01000142">
    <property type="protein sequence ID" value="PWY62121.1"/>
    <property type="molecule type" value="Genomic_DNA"/>
</dbReference>
<dbReference type="Proteomes" id="UP000247233">
    <property type="component" value="Unassembled WGS sequence"/>
</dbReference>
<sequence length="62" mass="6830">MHIKRERIITMCRHINITTTVITVRITDIVNVIPASISLGESASLLISMPASLLTSIQCCHL</sequence>
<name>A0A317UK97_9EURO</name>
<dbReference type="RefSeq" id="XP_025393819.1">
    <property type="nucleotide sequence ID" value="XM_025544541.1"/>
</dbReference>
<evidence type="ECO:0000313" key="1">
    <source>
        <dbReference type="EMBL" id="PWY62121.1"/>
    </source>
</evidence>
<gene>
    <name evidence="1" type="ORF">BO70DRAFT_367219</name>
</gene>
<comment type="caution">
    <text evidence="1">The sequence shown here is derived from an EMBL/GenBank/DDBJ whole genome shotgun (WGS) entry which is preliminary data.</text>
</comment>
<keyword evidence="2" id="KW-1185">Reference proteome</keyword>
<proteinExistence type="predicted"/>
<organism evidence="1 2">
    <name type="scientific">Aspergillus heteromorphus CBS 117.55</name>
    <dbReference type="NCBI Taxonomy" id="1448321"/>
    <lineage>
        <taxon>Eukaryota</taxon>
        <taxon>Fungi</taxon>
        <taxon>Dikarya</taxon>
        <taxon>Ascomycota</taxon>
        <taxon>Pezizomycotina</taxon>
        <taxon>Eurotiomycetes</taxon>
        <taxon>Eurotiomycetidae</taxon>
        <taxon>Eurotiales</taxon>
        <taxon>Aspergillaceae</taxon>
        <taxon>Aspergillus</taxon>
        <taxon>Aspergillus subgen. Circumdati</taxon>
    </lineage>
</organism>
<dbReference type="AlphaFoldDB" id="A0A317UK97"/>
<feature type="non-terminal residue" evidence="1">
    <location>
        <position position="62"/>
    </location>
</feature>
<dbReference type="VEuPathDB" id="FungiDB:BO70DRAFT_367219"/>
<evidence type="ECO:0000313" key="2">
    <source>
        <dbReference type="Proteomes" id="UP000247233"/>
    </source>
</evidence>
<reference evidence="1 2" key="1">
    <citation type="submission" date="2016-12" db="EMBL/GenBank/DDBJ databases">
        <title>The genomes of Aspergillus section Nigri reveals drivers in fungal speciation.</title>
        <authorList>
            <consortium name="DOE Joint Genome Institute"/>
            <person name="Vesth T.C."/>
            <person name="Nybo J."/>
            <person name="Theobald S."/>
            <person name="Brandl J."/>
            <person name="Frisvad J.C."/>
            <person name="Nielsen K.F."/>
            <person name="Lyhne E.K."/>
            <person name="Kogle M.E."/>
            <person name="Kuo A."/>
            <person name="Riley R."/>
            <person name="Clum A."/>
            <person name="Nolan M."/>
            <person name="Lipzen A."/>
            <person name="Salamov A."/>
            <person name="Henrissat B."/>
            <person name="Wiebenga A."/>
            <person name="De Vries R.P."/>
            <person name="Grigoriev I.V."/>
            <person name="Mortensen U.H."/>
            <person name="Andersen M.R."/>
            <person name="Baker S.E."/>
        </authorList>
    </citation>
    <scope>NUCLEOTIDE SEQUENCE [LARGE SCALE GENOMIC DNA]</scope>
    <source>
        <strain evidence="1 2">CBS 117.55</strain>
    </source>
</reference>
<accession>A0A317UK97</accession>
<dbReference type="GeneID" id="37066778"/>
<protein>
    <submittedName>
        <fullName evidence="1">Uncharacterized protein</fullName>
    </submittedName>
</protein>